<reference evidence="3 4" key="1">
    <citation type="submission" date="2017-05" db="EMBL/GenBank/DDBJ databases">
        <title>Polynucleobacter sp. MWH-K35W1 isolated from the permanently anoxic monimolimnion of a meromictic lake.</title>
        <authorList>
            <person name="Hahn M.W."/>
        </authorList>
    </citation>
    <scope>NUCLEOTIDE SEQUENCE [LARGE SCALE GENOMIC DNA]</scope>
    <source>
        <strain evidence="3 4">MWH-K35W1</strain>
    </source>
</reference>
<dbReference type="Proteomes" id="UP000198104">
    <property type="component" value="Unassembled WGS sequence"/>
</dbReference>
<dbReference type="RefSeq" id="WP_088528240.1">
    <property type="nucleotide sequence ID" value="NZ_NGUO01000023.1"/>
</dbReference>
<protein>
    <submittedName>
        <fullName evidence="3">Universal stress protein UspA</fullName>
    </submittedName>
</protein>
<gene>
    <name evidence="3" type="ORF">CBI30_10460</name>
</gene>
<feature type="domain" description="UspA" evidence="2">
    <location>
        <begin position="2"/>
        <end position="141"/>
    </location>
</feature>
<dbReference type="SUPFAM" id="SSF52402">
    <property type="entry name" value="Adenine nucleotide alpha hydrolases-like"/>
    <property type="match status" value="1"/>
</dbReference>
<dbReference type="PANTHER" id="PTHR46268:SF6">
    <property type="entry name" value="UNIVERSAL STRESS PROTEIN UP12"/>
    <property type="match status" value="1"/>
</dbReference>
<accession>A0A254PXH6</accession>
<dbReference type="OrthoDB" id="8547832at2"/>
<dbReference type="PRINTS" id="PR01438">
    <property type="entry name" value="UNVRSLSTRESS"/>
</dbReference>
<evidence type="ECO:0000256" key="1">
    <source>
        <dbReference type="ARBA" id="ARBA00008791"/>
    </source>
</evidence>
<organism evidence="3 4">
    <name type="scientific">Polynucleobacter aenigmaticus</name>
    <dbReference type="NCBI Taxonomy" id="1743164"/>
    <lineage>
        <taxon>Bacteria</taxon>
        <taxon>Pseudomonadati</taxon>
        <taxon>Pseudomonadota</taxon>
        <taxon>Betaproteobacteria</taxon>
        <taxon>Burkholderiales</taxon>
        <taxon>Burkholderiaceae</taxon>
        <taxon>Polynucleobacter</taxon>
    </lineage>
</organism>
<dbReference type="InterPro" id="IPR006015">
    <property type="entry name" value="Universal_stress_UspA"/>
</dbReference>
<dbReference type="CDD" id="cd00293">
    <property type="entry name" value="USP-like"/>
    <property type="match status" value="1"/>
</dbReference>
<dbReference type="InterPro" id="IPR014729">
    <property type="entry name" value="Rossmann-like_a/b/a_fold"/>
</dbReference>
<dbReference type="Pfam" id="PF00582">
    <property type="entry name" value="Usp"/>
    <property type="match status" value="1"/>
</dbReference>
<name>A0A254PXH6_9BURK</name>
<dbReference type="EMBL" id="NGUO01000023">
    <property type="protein sequence ID" value="OWS69241.1"/>
    <property type="molecule type" value="Genomic_DNA"/>
</dbReference>
<comment type="caution">
    <text evidence="3">The sequence shown here is derived from an EMBL/GenBank/DDBJ whole genome shotgun (WGS) entry which is preliminary data.</text>
</comment>
<dbReference type="AlphaFoldDB" id="A0A254PXH6"/>
<dbReference type="InterPro" id="IPR006016">
    <property type="entry name" value="UspA"/>
</dbReference>
<dbReference type="Gene3D" id="3.40.50.620">
    <property type="entry name" value="HUPs"/>
    <property type="match status" value="1"/>
</dbReference>
<evidence type="ECO:0000313" key="4">
    <source>
        <dbReference type="Proteomes" id="UP000198104"/>
    </source>
</evidence>
<dbReference type="PANTHER" id="PTHR46268">
    <property type="entry name" value="STRESS RESPONSE PROTEIN NHAX"/>
    <property type="match status" value="1"/>
</dbReference>
<sequence length="141" mass="15095">MKILLPVDGSKSSLNAAKYVGKLAKDLRSKCTVTLISVHDDIGLGHVKQFVATSVIDDYLREVSEKELKAAQKALDTAGVKHSMVIMRGNVANEIVALANKEKFDLIVMGSKGRTGFIDALMGSVAQKVSNAAKQAVLLIK</sequence>
<comment type="similarity">
    <text evidence="1">Belongs to the universal stress protein A family.</text>
</comment>
<keyword evidence="4" id="KW-1185">Reference proteome</keyword>
<proteinExistence type="inferred from homology"/>
<evidence type="ECO:0000259" key="2">
    <source>
        <dbReference type="Pfam" id="PF00582"/>
    </source>
</evidence>
<evidence type="ECO:0000313" key="3">
    <source>
        <dbReference type="EMBL" id="OWS69241.1"/>
    </source>
</evidence>